<evidence type="ECO:0000256" key="9">
    <source>
        <dbReference type="ARBA" id="ARBA00022842"/>
    </source>
</evidence>
<evidence type="ECO:0000256" key="4">
    <source>
        <dbReference type="ARBA" id="ARBA00022491"/>
    </source>
</evidence>
<dbReference type="PROSITE" id="PS50112">
    <property type="entry name" value="PAS"/>
    <property type="match status" value="1"/>
</dbReference>
<evidence type="ECO:0000256" key="10">
    <source>
        <dbReference type="ARBA" id="ARBA00023015"/>
    </source>
</evidence>
<evidence type="ECO:0000256" key="1">
    <source>
        <dbReference type="ARBA" id="ARBA00004496"/>
    </source>
</evidence>
<feature type="active site" description="Proton acceptor; specific for (R)-substrate epimerization" evidence="16">
    <location>
        <position position="769"/>
    </location>
</feature>
<dbReference type="InterPro" id="IPR036849">
    <property type="entry name" value="Enolase-like_C_sf"/>
</dbReference>
<dbReference type="PROSITE" id="PS50045">
    <property type="entry name" value="SIGMA54_INTERACT_4"/>
    <property type="match status" value="1"/>
</dbReference>
<evidence type="ECO:0000256" key="7">
    <source>
        <dbReference type="ARBA" id="ARBA00022797"/>
    </source>
</evidence>
<evidence type="ECO:0000256" key="14">
    <source>
        <dbReference type="ARBA" id="ARBA00023235"/>
    </source>
</evidence>
<evidence type="ECO:0000256" key="3">
    <source>
        <dbReference type="ARBA" id="ARBA00022490"/>
    </source>
</evidence>
<keyword evidence="11" id="KW-0238">DNA-binding</keyword>
<reference evidence="20 21" key="1">
    <citation type="submission" date="2012-10" db="EMBL/GenBank/DDBJ databases">
        <title>Genome sequencing and analysis of entomopathogenic fungi Beauveria bassiana D1-5.</title>
        <authorList>
            <person name="Li Q."/>
            <person name="Wang L."/>
            <person name="Zhang Z."/>
            <person name="Wang Q."/>
            <person name="Ren J."/>
            <person name="Wang M."/>
            <person name="Xu W."/>
            <person name="Wang J."/>
            <person name="Lu Y."/>
            <person name="Du Q."/>
            <person name="Sun Z."/>
        </authorList>
    </citation>
    <scope>NUCLEOTIDE SEQUENCE [LARGE SCALE GENOMIC DNA]</scope>
    <source>
        <strain evidence="20 21">D1-5</strain>
    </source>
</reference>
<feature type="binding site" evidence="17">
    <location>
        <position position="843"/>
    </location>
    <ligand>
        <name>Mg(2+)</name>
        <dbReference type="ChEBI" id="CHEBI:18420"/>
    </ligand>
</feature>
<comment type="similarity">
    <text evidence="2">Belongs to the mandelate racemase/muconate lactonizing enzyme family.</text>
</comment>
<comment type="subcellular location">
    <subcellularLocation>
        <location evidence="1">Cytoplasm</location>
    </subcellularLocation>
</comment>
<dbReference type="Gene3D" id="3.40.50.300">
    <property type="entry name" value="P-loop containing nucleotide triphosphate hydrolases"/>
    <property type="match status" value="1"/>
</dbReference>
<dbReference type="Gene3D" id="1.10.10.60">
    <property type="entry name" value="Homeodomain-like"/>
    <property type="match status" value="1"/>
</dbReference>
<dbReference type="Gene3D" id="1.10.8.60">
    <property type="match status" value="1"/>
</dbReference>
<dbReference type="PROSITE" id="PS00909">
    <property type="entry name" value="MR_MLE_2"/>
    <property type="match status" value="1"/>
</dbReference>
<feature type="binding site" evidence="17">
    <location>
        <position position="794"/>
    </location>
    <ligand>
        <name>Mg(2+)</name>
        <dbReference type="ChEBI" id="CHEBI:18420"/>
    </ligand>
</feature>
<keyword evidence="8" id="KW-0067">ATP-binding</keyword>
<evidence type="ECO:0000256" key="11">
    <source>
        <dbReference type="ARBA" id="ARBA00023125"/>
    </source>
</evidence>
<dbReference type="CDD" id="cd00130">
    <property type="entry name" value="PAS"/>
    <property type="match status" value="1"/>
</dbReference>
<dbReference type="SFLD" id="SFLDS00001">
    <property type="entry name" value="Enolase"/>
    <property type="match status" value="1"/>
</dbReference>
<dbReference type="InterPro" id="IPR002078">
    <property type="entry name" value="Sigma_54_int"/>
</dbReference>
<dbReference type="InterPro" id="IPR003593">
    <property type="entry name" value="AAA+_ATPase"/>
</dbReference>
<dbReference type="InterPro" id="IPR009057">
    <property type="entry name" value="Homeodomain-like_sf"/>
</dbReference>
<dbReference type="SMART" id="SM00382">
    <property type="entry name" value="AAA"/>
    <property type="match status" value="1"/>
</dbReference>
<protein>
    <recommendedName>
        <fullName evidence="15">HTH-type transcriptional regulatory protein TyrR</fullName>
    </recommendedName>
</protein>
<keyword evidence="6" id="KW-0547">Nucleotide-binding</keyword>
<dbReference type="NCBIfam" id="NF008085">
    <property type="entry name" value="PRK10820.1"/>
    <property type="match status" value="1"/>
</dbReference>
<evidence type="ECO:0000256" key="5">
    <source>
        <dbReference type="ARBA" id="ARBA00022723"/>
    </source>
</evidence>
<dbReference type="InterPro" id="IPR027417">
    <property type="entry name" value="P-loop_NTPase"/>
</dbReference>
<dbReference type="Pfam" id="PF02746">
    <property type="entry name" value="MR_MLE_N"/>
    <property type="match status" value="1"/>
</dbReference>
<dbReference type="AlphaFoldDB" id="A0A0A2VID4"/>
<dbReference type="InterPro" id="IPR025662">
    <property type="entry name" value="Sigma_54_int_dom_ATP-bd_1"/>
</dbReference>
<evidence type="ECO:0000256" key="16">
    <source>
        <dbReference type="PIRSR" id="PIRSR634603-1"/>
    </source>
</evidence>
<dbReference type="InterPro" id="IPR058031">
    <property type="entry name" value="AAA_lid_NorR"/>
</dbReference>
<sequence>MAEIRRIPDVTDVRKVPWMPSEREHRALSALLEALPEPVLSLDMRSKVELANPASCALFGQSEDRLRNHNAGTLINGFNFTRWLESEPHDSHTEHVVIHGQNFLLEITPVHLDGEDNQPLLVGAVVMLRSTVRMGRQLQNLSSSDFSAFDQIVAVSQKMRHVVEQARKLSLLNAPLLIVGDTGTGKDLLANACHLSSPRAQKPYLALNCGSIPDDVIESELFGHAAGAYANAVEGKKGFFEQANGGSVLLDEIGEMSPRMQTKLLRFLNDGTFRRVGEEHEVHVDVRVICATQKNLVELVQKGEFREDLYYRLNVLTLNLPPLRDRPQDIMPLTELFVARFADEQGVPRPKLSHDLSSVLTRYGWPGNVRQLKNAIYRALTQLEGYELRPQDILLPDFDSASLAVGEEAMEGSLDDITSRFERSVLTQLYRSYPSTRKLAKRLGVSHTAIANKLREYGLSQKKGEDVIRLVGDFIHQLAEHHFIIFIDNHYRTSGQAFQRAFGNADAVSLLELRVTQGGQGDNVVQAFRAAETGLSERQVGRNTQHNGVIQLGSQLVEFAHGRGTHAGVDAWENIQHFTFAGKLAQRNVRKIFRDQREGGGFAARLWDLTCNLDRVALEMNVKVYQEAWPLHTPFVISRGTRSEAVVVVVEIEQDGIKGVGECTPYPRYGESDASVLAQITTVLSRLERGMTRAELQEALPPGAARNAIDSALWDLEARLKHTTISALNAVELPEMLTTAQTVTIAPPEQMAASAALLWQKGARLLKVKLDDRLITERMVAIRAAVPEAILIVDANESWRSDGLAARCQLLADLNVAMLEQPLPAGDDDALANFIHPLPICADESCHTRSSLPALTGRYDMVNVKLDKTGGLTEALLLAQAARGQGFDVMLGCMLCTSRAIAAALPLAAKVRFADLDGPTWLAVDVEPSLHFETGKLYP</sequence>
<dbReference type="FunFam" id="1.10.10.60:FF:000112">
    <property type="entry name" value="TyrR family transcriptional regulator"/>
    <property type="match status" value="1"/>
</dbReference>
<dbReference type="SUPFAM" id="SSF55785">
    <property type="entry name" value="PYP-like sensor domain (PAS domain)"/>
    <property type="match status" value="1"/>
</dbReference>
<keyword evidence="5 17" id="KW-0479">Metal-binding</keyword>
<dbReference type="CDD" id="cd00009">
    <property type="entry name" value="AAA"/>
    <property type="match status" value="1"/>
</dbReference>
<dbReference type="SMART" id="SM00091">
    <property type="entry name" value="PAS"/>
    <property type="match status" value="1"/>
</dbReference>
<dbReference type="GO" id="GO:0006355">
    <property type="term" value="P:regulation of DNA-templated transcription"/>
    <property type="evidence" value="ECO:0007669"/>
    <property type="project" value="InterPro"/>
</dbReference>
<dbReference type="SFLD" id="SFLDG00180">
    <property type="entry name" value="muconate_cycloisomerase"/>
    <property type="match status" value="1"/>
</dbReference>
<dbReference type="PROSITE" id="PS00675">
    <property type="entry name" value="SIGMA54_INTERACT_1"/>
    <property type="match status" value="1"/>
</dbReference>
<dbReference type="Pfam" id="PF00158">
    <property type="entry name" value="Sigma54_activat"/>
    <property type="match status" value="1"/>
</dbReference>
<comment type="caution">
    <text evidence="20">The sequence shown here is derived from an EMBL/GenBank/DDBJ whole genome shotgun (WGS) entry which is preliminary data.</text>
</comment>
<evidence type="ECO:0000256" key="17">
    <source>
        <dbReference type="PIRSR" id="PIRSR634603-3"/>
    </source>
</evidence>
<dbReference type="InterPro" id="IPR029017">
    <property type="entry name" value="Enolase-like_N"/>
</dbReference>
<dbReference type="Pfam" id="PF13188">
    <property type="entry name" value="PAS_8"/>
    <property type="match status" value="1"/>
</dbReference>
<keyword evidence="7" id="KW-0058">Aromatic hydrocarbons catabolism</keyword>
<name>A0A0A2VID4_BEABA</name>
<proteinExistence type="inferred from homology"/>
<dbReference type="STRING" id="1245745.A0A0A2VID4"/>
<accession>A0A0A2VID4</accession>
<dbReference type="SUPFAM" id="SSF51604">
    <property type="entry name" value="Enolase C-terminal domain-like"/>
    <property type="match status" value="1"/>
</dbReference>
<dbReference type="InterPro" id="IPR025943">
    <property type="entry name" value="Sigma_54_int_dom_ATP-bd_2"/>
</dbReference>
<evidence type="ECO:0000256" key="13">
    <source>
        <dbReference type="ARBA" id="ARBA00023163"/>
    </source>
</evidence>
<dbReference type="InterPro" id="IPR025944">
    <property type="entry name" value="Sigma_54_int_dom_CS"/>
</dbReference>
<evidence type="ECO:0000259" key="19">
    <source>
        <dbReference type="PROSITE" id="PS50112"/>
    </source>
</evidence>
<dbReference type="Pfam" id="PF18024">
    <property type="entry name" value="HTH_50"/>
    <property type="match status" value="1"/>
</dbReference>
<dbReference type="PROSITE" id="PS00676">
    <property type="entry name" value="SIGMA54_INTERACT_2"/>
    <property type="match status" value="1"/>
</dbReference>
<organism evidence="20 21">
    <name type="scientific">Beauveria bassiana D1-5</name>
    <dbReference type="NCBI Taxonomy" id="1245745"/>
    <lineage>
        <taxon>Eukaryota</taxon>
        <taxon>Fungi</taxon>
        <taxon>Dikarya</taxon>
        <taxon>Ascomycota</taxon>
        <taxon>Pezizomycotina</taxon>
        <taxon>Sordariomycetes</taxon>
        <taxon>Hypocreomycetidae</taxon>
        <taxon>Hypocreales</taxon>
        <taxon>Cordycipitaceae</taxon>
        <taxon>Beauveria</taxon>
    </lineage>
</organism>
<evidence type="ECO:0000256" key="12">
    <source>
        <dbReference type="ARBA" id="ARBA00023159"/>
    </source>
</evidence>
<feature type="domain" description="PAS" evidence="19">
    <location>
        <begin position="24"/>
        <end position="66"/>
    </location>
</feature>
<evidence type="ECO:0000256" key="2">
    <source>
        <dbReference type="ARBA" id="ARBA00008031"/>
    </source>
</evidence>
<dbReference type="PANTHER" id="PTHR32071:SF3">
    <property type="entry name" value="HTH-TYPE TRANSCRIPTIONAL REGULATORY PROTEIN TYRR"/>
    <property type="match status" value="1"/>
</dbReference>
<keyword evidence="9 17" id="KW-0460">Magnesium</keyword>
<keyword evidence="14" id="KW-0413">Isomerase</keyword>
<dbReference type="Pfam" id="PF13378">
    <property type="entry name" value="MR_MLE_C"/>
    <property type="match status" value="1"/>
</dbReference>
<dbReference type="InterPro" id="IPR013342">
    <property type="entry name" value="Mandelate_racemase_C"/>
</dbReference>
<evidence type="ECO:0000256" key="15">
    <source>
        <dbReference type="ARBA" id="ARBA00029500"/>
    </source>
</evidence>
<dbReference type="Gene3D" id="3.30.450.20">
    <property type="entry name" value="PAS domain"/>
    <property type="match status" value="1"/>
</dbReference>
<dbReference type="FunFam" id="3.40.50.300:FF:000006">
    <property type="entry name" value="DNA-binding transcriptional regulator NtrC"/>
    <property type="match status" value="1"/>
</dbReference>
<dbReference type="InterPro" id="IPR035965">
    <property type="entry name" value="PAS-like_dom_sf"/>
</dbReference>
<evidence type="ECO:0000259" key="18">
    <source>
        <dbReference type="PROSITE" id="PS50045"/>
    </source>
</evidence>
<dbReference type="GO" id="GO:0016855">
    <property type="term" value="F:racemase and epimerase activity, acting on amino acids and derivatives"/>
    <property type="evidence" value="ECO:0007669"/>
    <property type="project" value="InterPro"/>
</dbReference>
<dbReference type="Gene3D" id="3.30.70.260">
    <property type="match status" value="1"/>
</dbReference>
<dbReference type="SMART" id="SM00922">
    <property type="entry name" value="MR_MLE"/>
    <property type="match status" value="1"/>
</dbReference>
<gene>
    <name evidence="20" type="ORF">BBAD15_g8610</name>
</gene>
<feature type="binding site" evidence="17">
    <location>
        <position position="820"/>
    </location>
    <ligand>
        <name>Mg(2+)</name>
        <dbReference type="ChEBI" id="CHEBI:18420"/>
    </ligand>
</feature>
<dbReference type="Gene3D" id="3.20.20.120">
    <property type="entry name" value="Enolase-like C-terminal domain"/>
    <property type="match status" value="1"/>
</dbReference>
<dbReference type="InterPro" id="IPR000014">
    <property type="entry name" value="PAS"/>
</dbReference>
<evidence type="ECO:0000256" key="8">
    <source>
        <dbReference type="ARBA" id="ARBA00022840"/>
    </source>
</evidence>
<keyword evidence="3" id="KW-0963">Cytoplasm</keyword>
<dbReference type="NCBIfam" id="NF042940">
    <property type="entry name" value="racemase_DgcA"/>
    <property type="match status" value="1"/>
</dbReference>
<dbReference type="NCBIfam" id="TIGR04381">
    <property type="entry name" value="HTH_TypR"/>
    <property type="match status" value="1"/>
</dbReference>
<dbReference type="Gene3D" id="3.30.390.10">
    <property type="entry name" value="Enolase-like, N-terminal domain"/>
    <property type="match status" value="1"/>
</dbReference>
<dbReference type="FunFam" id="3.30.390.10:FF:000010">
    <property type="entry name" value="Dipeptide epimerase"/>
    <property type="match status" value="1"/>
</dbReference>
<dbReference type="EMBL" id="ANFO01000876">
    <property type="protein sequence ID" value="KGQ06077.1"/>
    <property type="molecule type" value="Genomic_DNA"/>
</dbReference>
<dbReference type="InterPro" id="IPR034603">
    <property type="entry name" value="Dipeptide_epimerase"/>
</dbReference>
<dbReference type="SFLD" id="SFLDF00010">
    <property type="entry name" value="dipeptide_epimerase"/>
    <property type="match status" value="1"/>
</dbReference>
<dbReference type="GO" id="GO:0005524">
    <property type="term" value="F:ATP binding"/>
    <property type="evidence" value="ECO:0007669"/>
    <property type="project" value="UniProtKB-KW"/>
</dbReference>
<evidence type="ECO:0000313" key="20">
    <source>
        <dbReference type="EMBL" id="KGQ06077.1"/>
    </source>
</evidence>
<dbReference type="GO" id="GO:0003677">
    <property type="term" value="F:DNA binding"/>
    <property type="evidence" value="ECO:0007669"/>
    <property type="project" value="UniProtKB-KW"/>
</dbReference>
<dbReference type="Proteomes" id="UP000030106">
    <property type="component" value="Unassembled WGS sequence"/>
</dbReference>
<keyword evidence="13" id="KW-0804">Transcription</keyword>
<dbReference type="PROSITE" id="PS00688">
    <property type="entry name" value="SIGMA54_INTERACT_3"/>
    <property type="match status" value="1"/>
</dbReference>
<dbReference type="SUPFAM" id="SSF54826">
    <property type="entry name" value="Enolase N-terminal domain-like"/>
    <property type="match status" value="1"/>
</dbReference>
<dbReference type="InterPro" id="IPR030828">
    <property type="entry name" value="HTH_TyrR"/>
</dbReference>
<evidence type="ECO:0000256" key="6">
    <source>
        <dbReference type="ARBA" id="ARBA00022741"/>
    </source>
</evidence>
<comment type="cofactor">
    <cofactor evidence="17">
        <name>Mg(2+)</name>
        <dbReference type="ChEBI" id="CHEBI:18420"/>
    </cofactor>
    <text evidence="17">Binds 1 Mg(2+) ion per subunit.</text>
</comment>
<keyword evidence="4" id="KW-0678">Repressor</keyword>
<keyword evidence="10" id="KW-0805">Transcription regulation</keyword>
<dbReference type="InterPro" id="IPR029065">
    <property type="entry name" value="Enolase_C-like"/>
</dbReference>
<dbReference type="GO" id="GO:0046872">
    <property type="term" value="F:metal ion binding"/>
    <property type="evidence" value="ECO:0007669"/>
    <property type="project" value="UniProtKB-KW"/>
</dbReference>
<feature type="domain" description="Sigma-54 factor interaction" evidence="18">
    <location>
        <begin position="152"/>
        <end position="381"/>
    </location>
</feature>
<dbReference type="InterPro" id="IPR013341">
    <property type="entry name" value="Mandelate_racemase_N_dom"/>
</dbReference>
<dbReference type="CDD" id="cd03319">
    <property type="entry name" value="L-Ala-DL-Glu_epimerase"/>
    <property type="match status" value="1"/>
</dbReference>
<dbReference type="GO" id="GO:0009063">
    <property type="term" value="P:amino acid catabolic process"/>
    <property type="evidence" value="ECO:0007669"/>
    <property type="project" value="InterPro"/>
</dbReference>
<dbReference type="PANTHER" id="PTHR32071">
    <property type="entry name" value="TRANSCRIPTIONAL REGULATORY PROTEIN"/>
    <property type="match status" value="1"/>
</dbReference>
<dbReference type="SUPFAM" id="SSF46689">
    <property type="entry name" value="Homeodomain-like"/>
    <property type="match status" value="1"/>
</dbReference>
<dbReference type="InterPro" id="IPR018110">
    <property type="entry name" value="Mandel_Rmase/mucon_lact_enz_CS"/>
</dbReference>
<dbReference type="GO" id="GO:0005737">
    <property type="term" value="C:cytoplasm"/>
    <property type="evidence" value="ECO:0007669"/>
    <property type="project" value="UniProtKB-SubCell"/>
</dbReference>
<feature type="active site" description="Proton acceptor; specific for (S)-substrate epimerization" evidence="16">
    <location>
        <position position="865"/>
    </location>
</feature>
<dbReference type="Pfam" id="PF25601">
    <property type="entry name" value="AAA_lid_14"/>
    <property type="match status" value="1"/>
</dbReference>
<dbReference type="HOGENOM" id="CLU_312372_0_0_1"/>
<evidence type="ECO:0000313" key="21">
    <source>
        <dbReference type="Proteomes" id="UP000030106"/>
    </source>
</evidence>
<dbReference type="SUPFAM" id="SSF52540">
    <property type="entry name" value="P-loop containing nucleoside triphosphate hydrolases"/>
    <property type="match status" value="1"/>
</dbReference>
<keyword evidence="12" id="KW-0010">Activator</keyword>
<dbReference type="NCBIfam" id="NF011708">
    <property type="entry name" value="PRK15129.1"/>
    <property type="match status" value="1"/>
</dbReference>